<feature type="transmembrane region" description="Helical" evidence="1">
    <location>
        <begin position="6"/>
        <end position="26"/>
    </location>
</feature>
<accession>F4QU47</accession>
<organism evidence="2 3">
    <name type="scientific">Asticcacaulis biprosthecium C19</name>
    <dbReference type="NCBI Taxonomy" id="715226"/>
    <lineage>
        <taxon>Bacteria</taxon>
        <taxon>Pseudomonadati</taxon>
        <taxon>Pseudomonadota</taxon>
        <taxon>Alphaproteobacteria</taxon>
        <taxon>Caulobacterales</taxon>
        <taxon>Caulobacteraceae</taxon>
        <taxon>Asticcacaulis</taxon>
    </lineage>
</organism>
<dbReference type="PROSITE" id="PS51257">
    <property type="entry name" value="PROKAR_LIPOPROTEIN"/>
    <property type="match status" value="1"/>
</dbReference>
<keyword evidence="1" id="KW-1133">Transmembrane helix</keyword>
<reference evidence="3" key="1">
    <citation type="submission" date="2011-03" db="EMBL/GenBank/DDBJ databases">
        <title>Draft genome sequence of Brevundimonas diminuta.</title>
        <authorList>
            <person name="Brown P.J.B."/>
            <person name="Buechlein A."/>
            <person name="Hemmerich C."/>
            <person name="Brun Y.V."/>
        </authorList>
    </citation>
    <scope>NUCLEOTIDE SEQUENCE [LARGE SCALE GENOMIC DNA]</scope>
    <source>
        <strain evidence="3">C19</strain>
    </source>
</reference>
<evidence type="ECO:0000313" key="2">
    <source>
        <dbReference type="EMBL" id="EGF89347.1"/>
    </source>
</evidence>
<feature type="transmembrane region" description="Helical" evidence="1">
    <location>
        <begin position="193"/>
        <end position="212"/>
    </location>
</feature>
<dbReference type="HOGENOM" id="CLU_094110_0_0_5"/>
<protein>
    <submittedName>
        <fullName evidence="2">Putative membrane protein</fullName>
    </submittedName>
</protein>
<evidence type="ECO:0000256" key="1">
    <source>
        <dbReference type="SAM" id="Phobius"/>
    </source>
</evidence>
<feature type="transmembrane region" description="Helical" evidence="1">
    <location>
        <begin position="95"/>
        <end position="117"/>
    </location>
</feature>
<dbReference type="STRING" id="715226.ABI_46950"/>
<feature type="transmembrane region" description="Helical" evidence="1">
    <location>
        <begin position="38"/>
        <end position="56"/>
    </location>
</feature>
<keyword evidence="1" id="KW-0812">Transmembrane</keyword>
<keyword evidence="3" id="KW-1185">Reference proteome</keyword>
<gene>
    <name evidence="2" type="ORF">ABI_46950</name>
</gene>
<dbReference type="Proteomes" id="UP000006512">
    <property type="component" value="Unassembled WGS sequence"/>
</dbReference>
<dbReference type="eggNOG" id="ENOG5032GNS">
    <property type="taxonomic scope" value="Bacteria"/>
</dbReference>
<feature type="transmembrane region" description="Helical" evidence="1">
    <location>
        <begin position="62"/>
        <end position="83"/>
    </location>
</feature>
<evidence type="ECO:0000313" key="3">
    <source>
        <dbReference type="Proteomes" id="UP000006512"/>
    </source>
</evidence>
<dbReference type="AlphaFoldDB" id="F4QU47"/>
<keyword evidence="1" id="KW-0472">Membrane</keyword>
<name>F4QU47_9CAUL</name>
<proteinExistence type="predicted"/>
<sequence>MKEPAFLAIAHLWVGCIRIVAGYIALAAPKGKTLHRAAGTCFFVTMILLCASGLWLSLARDILFTVYLSWLAFHAVVTGWATAASRHSFARVITYLSPLSSLTMMAGAVIGAFRAASAPDGMLNGLPPGAFLAIAGIACLISGLDGLFIFRSFHHGARRTARHGWRMGFSMFLASGIFFFGNTRFLPEALHHPVFLATPVLLVVCLTAWFAIRARFQTRA</sequence>
<dbReference type="EMBL" id="GL883081">
    <property type="protein sequence ID" value="EGF89347.1"/>
    <property type="molecule type" value="Genomic_DNA"/>
</dbReference>
<feature type="transmembrane region" description="Helical" evidence="1">
    <location>
        <begin position="129"/>
        <end position="151"/>
    </location>
</feature>
<feature type="transmembrane region" description="Helical" evidence="1">
    <location>
        <begin position="163"/>
        <end position="181"/>
    </location>
</feature>